<feature type="chain" id="PRO_5023093200" description="Peroxidase" evidence="17">
    <location>
        <begin position="18"/>
        <end position="397"/>
    </location>
</feature>
<dbReference type="GO" id="GO:0046872">
    <property type="term" value="F:metal ion binding"/>
    <property type="evidence" value="ECO:0007669"/>
    <property type="project" value="UniProtKB-UniRule"/>
</dbReference>
<evidence type="ECO:0000256" key="1">
    <source>
        <dbReference type="ARBA" id="ARBA00004613"/>
    </source>
</evidence>
<evidence type="ECO:0000256" key="4">
    <source>
        <dbReference type="ARBA" id="ARBA00022559"/>
    </source>
</evidence>
<feature type="binding site" evidence="15">
    <location>
        <position position="109"/>
    </location>
    <ligand>
        <name>Ca(2+)</name>
        <dbReference type="ChEBI" id="CHEBI:29108"/>
        <label>1</label>
    </ligand>
</feature>
<comment type="cofactor">
    <cofactor evidence="15">
        <name>heme b</name>
        <dbReference type="ChEBI" id="CHEBI:60344"/>
    </cofactor>
    <text evidence="15">Binds 1 heme b (iron(II)-protoporphyrin IX) group per subunit.</text>
</comment>
<keyword evidence="4 17" id="KW-0575">Peroxidase</keyword>
<dbReference type="InterPro" id="IPR044831">
    <property type="entry name" value="Ccp1-like"/>
</dbReference>
<feature type="active site" description="Proton acceptor" evidence="14">
    <location>
        <position position="88"/>
    </location>
</feature>
<evidence type="ECO:0000256" key="11">
    <source>
        <dbReference type="ARBA" id="ARBA00023157"/>
    </source>
</evidence>
<evidence type="ECO:0000256" key="5">
    <source>
        <dbReference type="ARBA" id="ARBA00022617"/>
    </source>
</evidence>
<organism evidence="19 20">
    <name type="scientific">Coprinopsis marcescibilis</name>
    <name type="common">Agaric fungus</name>
    <name type="synonym">Psathyrella marcescibilis</name>
    <dbReference type="NCBI Taxonomy" id="230819"/>
    <lineage>
        <taxon>Eukaryota</taxon>
        <taxon>Fungi</taxon>
        <taxon>Dikarya</taxon>
        <taxon>Basidiomycota</taxon>
        <taxon>Agaricomycotina</taxon>
        <taxon>Agaricomycetes</taxon>
        <taxon>Agaricomycetidae</taxon>
        <taxon>Agaricales</taxon>
        <taxon>Agaricineae</taxon>
        <taxon>Psathyrellaceae</taxon>
        <taxon>Coprinopsis</taxon>
    </lineage>
</organism>
<dbReference type="InterPro" id="IPR001621">
    <property type="entry name" value="Ligninase"/>
</dbReference>
<reference evidence="19 20" key="1">
    <citation type="journal article" date="2019" name="Nat. Ecol. Evol.">
        <title>Megaphylogeny resolves global patterns of mushroom evolution.</title>
        <authorList>
            <person name="Varga T."/>
            <person name="Krizsan K."/>
            <person name="Foldi C."/>
            <person name="Dima B."/>
            <person name="Sanchez-Garcia M."/>
            <person name="Sanchez-Ramirez S."/>
            <person name="Szollosi G.J."/>
            <person name="Szarkandi J.G."/>
            <person name="Papp V."/>
            <person name="Albert L."/>
            <person name="Andreopoulos W."/>
            <person name="Angelini C."/>
            <person name="Antonin V."/>
            <person name="Barry K.W."/>
            <person name="Bougher N.L."/>
            <person name="Buchanan P."/>
            <person name="Buyck B."/>
            <person name="Bense V."/>
            <person name="Catcheside P."/>
            <person name="Chovatia M."/>
            <person name="Cooper J."/>
            <person name="Damon W."/>
            <person name="Desjardin D."/>
            <person name="Finy P."/>
            <person name="Geml J."/>
            <person name="Haridas S."/>
            <person name="Hughes K."/>
            <person name="Justo A."/>
            <person name="Karasinski D."/>
            <person name="Kautmanova I."/>
            <person name="Kiss B."/>
            <person name="Kocsube S."/>
            <person name="Kotiranta H."/>
            <person name="LaButti K.M."/>
            <person name="Lechner B.E."/>
            <person name="Liimatainen K."/>
            <person name="Lipzen A."/>
            <person name="Lukacs Z."/>
            <person name="Mihaltcheva S."/>
            <person name="Morgado L.N."/>
            <person name="Niskanen T."/>
            <person name="Noordeloos M.E."/>
            <person name="Ohm R.A."/>
            <person name="Ortiz-Santana B."/>
            <person name="Ovrebo C."/>
            <person name="Racz N."/>
            <person name="Riley R."/>
            <person name="Savchenko A."/>
            <person name="Shiryaev A."/>
            <person name="Soop K."/>
            <person name="Spirin V."/>
            <person name="Szebenyi C."/>
            <person name="Tomsovsky M."/>
            <person name="Tulloss R.E."/>
            <person name="Uehling J."/>
            <person name="Grigoriev I.V."/>
            <person name="Vagvolgyi C."/>
            <person name="Papp T."/>
            <person name="Martin F.M."/>
            <person name="Miettinen O."/>
            <person name="Hibbett D.S."/>
            <person name="Nagy L.G."/>
        </authorList>
    </citation>
    <scope>NUCLEOTIDE SEQUENCE [LARGE SCALE GENOMIC DNA]</scope>
    <source>
        <strain evidence="19 20">CBS 121175</strain>
    </source>
</reference>
<dbReference type="PROSITE" id="PS00435">
    <property type="entry name" value="PEROXIDASE_1"/>
    <property type="match status" value="1"/>
</dbReference>
<keyword evidence="12" id="KW-0325">Glycoprotein</keyword>
<dbReference type="EMBL" id="ML210166">
    <property type="protein sequence ID" value="TFK27222.1"/>
    <property type="molecule type" value="Genomic_DNA"/>
</dbReference>
<dbReference type="AlphaFoldDB" id="A0A5C3L3N3"/>
<evidence type="ECO:0000256" key="16">
    <source>
        <dbReference type="PIRSR" id="PIRSR601621-4"/>
    </source>
</evidence>
<proteinExistence type="inferred from homology"/>
<dbReference type="PRINTS" id="PR00462">
    <property type="entry name" value="LIGNINASE"/>
</dbReference>
<dbReference type="Proteomes" id="UP000307440">
    <property type="component" value="Unassembled WGS sequence"/>
</dbReference>
<name>A0A5C3L3N3_COPMA</name>
<feature type="binding site" evidence="15">
    <location>
        <position position="241"/>
    </location>
    <ligand>
        <name>Ca(2+)</name>
        <dbReference type="ChEBI" id="CHEBI:29108"/>
        <label>2</label>
    </ligand>
</feature>
<gene>
    <name evidence="19" type="ORF">FA15DRAFT_653696</name>
</gene>
<comment type="similarity">
    <text evidence="2 17">Belongs to the peroxidase family. Ligninase subfamily.</text>
</comment>
<evidence type="ECO:0000256" key="2">
    <source>
        <dbReference type="ARBA" id="ARBA00006089"/>
    </source>
</evidence>
<dbReference type="GO" id="GO:0042744">
    <property type="term" value="P:hydrogen peroxide catabolic process"/>
    <property type="evidence" value="ECO:0007669"/>
    <property type="project" value="UniProtKB-KW"/>
</dbReference>
<evidence type="ECO:0000256" key="12">
    <source>
        <dbReference type="ARBA" id="ARBA00023180"/>
    </source>
</evidence>
<keyword evidence="3" id="KW-0964">Secreted</keyword>
<evidence type="ECO:0000256" key="8">
    <source>
        <dbReference type="ARBA" id="ARBA00022837"/>
    </source>
</evidence>
<dbReference type="OrthoDB" id="2113341at2759"/>
<dbReference type="STRING" id="230819.A0A5C3L3N3"/>
<evidence type="ECO:0000313" key="19">
    <source>
        <dbReference type="EMBL" id="TFK27222.1"/>
    </source>
</evidence>
<keyword evidence="6 15" id="KW-0479">Metal-binding</keyword>
<dbReference type="EC" id="1.11.1.-" evidence="17"/>
<dbReference type="Pfam" id="PF11895">
    <property type="entry name" value="Peroxidase_ext"/>
    <property type="match status" value="1"/>
</dbReference>
<keyword evidence="13" id="KW-0376">Hydrogen peroxide</keyword>
<dbReference type="PANTHER" id="PTHR31356">
    <property type="entry name" value="THYLAKOID LUMENAL 29 KDA PROTEIN, CHLOROPLASTIC-RELATED"/>
    <property type="match status" value="1"/>
</dbReference>
<feature type="binding site" evidence="15">
    <location>
        <position position="236"/>
    </location>
    <ligand>
        <name>Ca(2+)</name>
        <dbReference type="ChEBI" id="CHEBI:29108"/>
        <label>2</label>
    </ligand>
</feature>
<dbReference type="PROSITE" id="PS50873">
    <property type="entry name" value="PEROXIDASE_4"/>
    <property type="match status" value="1"/>
</dbReference>
<dbReference type="InterPro" id="IPR002016">
    <property type="entry name" value="Haem_peroxidase"/>
</dbReference>
<evidence type="ECO:0000256" key="3">
    <source>
        <dbReference type="ARBA" id="ARBA00022525"/>
    </source>
</evidence>
<feature type="binding site" evidence="15">
    <location>
        <position position="215"/>
    </location>
    <ligand>
        <name>Ca(2+)</name>
        <dbReference type="ChEBI" id="CHEBI:29108"/>
        <label>2</label>
    </ligand>
</feature>
<feature type="binding site" evidence="15">
    <location>
        <position position="89"/>
    </location>
    <ligand>
        <name>Ca(2+)</name>
        <dbReference type="ChEBI" id="CHEBI:29108"/>
        <label>1</label>
    </ligand>
</feature>
<keyword evidence="11 16" id="KW-1015">Disulfide bond</keyword>
<keyword evidence="5 15" id="KW-0349">Heme</keyword>
<dbReference type="Gene3D" id="1.10.420.10">
    <property type="entry name" value="Peroxidase, domain 2"/>
    <property type="match status" value="2"/>
</dbReference>
<evidence type="ECO:0000256" key="13">
    <source>
        <dbReference type="ARBA" id="ARBA00023324"/>
    </source>
</evidence>
<dbReference type="PRINTS" id="PR00458">
    <property type="entry name" value="PEROXIDASE"/>
</dbReference>
<keyword evidence="9 17" id="KW-0560">Oxidoreductase</keyword>
<keyword evidence="20" id="KW-1185">Reference proteome</keyword>
<evidence type="ECO:0000256" key="6">
    <source>
        <dbReference type="ARBA" id="ARBA00022723"/>
    </source>
</evidence>
<dbReference type="InterPro" id="IPR019793">
    <property type="entry name" value="Peroxidases_heam-ligand_BS"/>
</dbReference>
<keyword evidence="10 15" id="KW-0408">Iron</keyword>
<dbReference type="SUPFAM" id="SSF48113">
    <property type="entry name" value="Heme-dependent peroxidases"/>
    <property type="match status" value="1"/>
</dbReference>
<evidence type="ECO:0000256" key="10">
    <source>
        <dbReference type="ARBA" id="ARBA00023004"/>
    </source>
</evidence>
<keyword evidence="7 17" id="KW-0732">Signal</keyword>
<evidence type="ECO:0000256" key="7">
    <source>
        <dbReference type="ARBA" id="ARBA00022729"/>
    </source>
</evidence>
<dbReference type="GO" id="GO:0004601">
    <property type="term" value="F:peroxidase activity"/>
    <property type="evidence" value="ECO:0007669"/>
    <property type="project" value="UniProtKB-KW"/>
</dbReference>
<evidence type="ECO:0000313" key="20">
    <source>
        <dbReference type="Proteomes" id="UP000307440"/>
    </source>
</evidence>
<comment type="cofactor">
    <cofactor evidence="15 17">
        <name>Ca(2+)</name>
        <dbReference type="ChEBI" id="CHEBI:29108"/>
    </cofactor>
    <text evidence="15 17">Binds 2 calcium ions per subunit.</text>
</comment>
<accession>A0A5C3L3N3</accession>
<dbReference type="GO" id="GO:0034599">
    <property type="term" value="P:cellular response to oxidative stress"/>
    <property type="evidence" value="ECO:0007669"/>
    <property type="project" value="InterPro"/>
</dbReference>
<feature type="disulfide bond" evidence="16">
    <location>
        <begin position="289"/>
        <end position="374"/>
    </location>
</feature>
<feature type="domain" description="Plant heme peroxidase family profile" evidence="18">
    <location>
        <begin position="130"/>
        <end position="378"/>
    </location>
</feature>
<evidence type="ECO:0000256" key="17">
    <source>
        <dbReference type="RuleBase" id="RU363051"/>
    </source>
</evidence>
<dbReference type="GO" id="GO:0000302">
    <property type="term" value="P:response to reactive oxygen species"/>
    <property type="evidence" value="ECO:0007669"/>
    <property type="project" value="TreeGrafter"/>
</dbReference>
<evidence type="ECO:0000256" key="9">
    <source>
        <dbReference type="ARBA" id="ARBA00023002"/>
    </source>
</evidence>
<protein>
    <recommendedName>
        <fullName evidence="17">Peroxidase</fullName>
        <ecNumber evidence="17">1.11.1.-</ecNumber>
    </recommendedName>
</protein>
<dbReference type="GO" id="GO:0005576">
    <property type="term" value="C:extracellular region"/>
    <property type="evidence" value="ECO:0007669"/>
    <property type="project" value="UniProtKB-SubCell"/>
</dbReference>
<comment type="subcellular location">
    <subcellularLocation>
        <location evidence="1">Secreted</location>
    </subcellularLocation>
</comment>
<sequence length="397" mass="41658">MKFATFVALSVVTGVFASPQDAGTSTITIPGIGDGIQLGPIALCSNGRIIRRSQCCKWFRVIPQLQTEVFNNGQCHKGTRRVLQTFFHDAIGFSPALTNAGQFGSLDGSIIAHSGIETTFIPNRALGPTIEALRSIAIRNGVSFGDILNFANTVGLGNCPGAPKLEFLAGKSNSSQVSPPGLIPGPGNSATTILNRMGDAGFTSDETVDLLAAHTIASQEALNLNPASARAPFDSTPAVFDSQVFIEVLLKGTVFTTGGPGIQEVLSPLPGEFRMQSDFALARDPRTSCRWQSNMSKFDFLDADLNLIANTHIIIGNSALVASRFRAAVAKLSVLGFDRNTLDDCSDVVPNPRPQATNPHIPGGLTNGDLEGFCAGTPLPTFPESPGPLATVAAALP</sequence>
<keyword evidence="8 15" id="KW-0106">Calcium</keyword>
<evidence type="ECO:0000256" key="14">
    <source>
        <dbReference type="PIRSR" id="PIRSR601621-1"/>
    </source>
</evidence>
<dbReference type="Gene3D" id="1.10.520.10">
    <property type="match status" value="2"/>
</dbReference>
<feature type="binding site" evidence="15">
    <location>
        <position position="107"/>
    </location>
    <ligand>
        <name>Ca(2+)</name>
        <dbReference type="ChEBI" id="CHEBI:29108"/>
        <label>1</label>
    </ligand>
</feature>
<feature type="disulfide bond" evidence="16">
    <location>
        <begin position="44"/>
        <end position="56"/>
    </location>
</feature>
<dbReference type="InterPro" id="IPR024589">
    <property type="entry name" value="Ligninase_C"/>
</dbReference>
<dbReference type="InterPro" id="IPR010255">
    <property type="entry name" value="Haem_peroxidase_sf"/>
</dbReference>
<evidence type="ECO:0000256" key="15">
    <source>
        <dbReference type="PIRSR" id="PIRSR601621-2"/>
    </source>
</evidence>
<feature type="disulfide bond" evidence="16">
    <location>
        <begin position="55"/>
        <end position="345"/>
    </location>
</feature>
<dbReference type="PANTHER" id="PTHR31356:SF66">
    <property type="entry name" value="CATALASE-PEROXIDASE"/>
    <property type="match status" value="1"/>
</dbReference>
<evidence type="ECO:0000259" key="18">
    <source>
        <dbReference type="PROSITE" id="PS50873"/>
    </source>
</evidence>
<feature type="binding site" description="axial binding residue" evidence="15">
    <location>
        <position position="214"/>
    </location>
    <ligand>
        <name>heme b</name>
        <dbReference type="ChEBI" id="CHEBI:60344"/>
    </ligand>
    <ligandPart>
        <name>Fe</name>
        <dbReference type="ChEBI" id="CHEBI:18248"/>
    </ligandPart>
</feature>
<feature type="signal peptide" evidence="17">
    <location>
        <begin position="1"/>
        <end position="17"/>
    </location>
</feature>
<dbReference type="Pfam" id="PF00141">
    <property type="entry name" value="peroxidase"/>
    <property type="match status" value="1"/>
</dbReference>
<dbReference type="GO" id="GO:0020037">
    <property type="term" value="F:heme binding"/>
    <property type="evidence" value="ECO:0007669"/>
    <property type="project" value="UniProtKB-UniRule"/>
</dbReference>
<feature type="disulfide bond" evidence="16">
    <location>
        <begin position="75"/>
        <end position="159"/>
    </location>
</feature>
<feature type="binding site" evidence="15">
    <location>
        <position position="234"/>
    </location>
    <ligand>
        <name>Ca(2+)</name>
        <dbReference type="ChEBI" id="CHEBI:29108"/>
        <label>2</label>
    </ligand>
</feature>